<evidence type="ECO:0000256" key="2">
    <source>
        <dbReference type="ARBA" id="ARBA00004651"/>
    </source>
</evidence>
<evidence type="ECO:0000256" key="17">
    <source>
        <dbReference type="ARBA" id="ARBA00048623"/>
    </source>
</evidence>
<evidence type="ECO:0000256" key="18">
    <source>
        <dbReference type="ARBA" id="ARBA00049504"/>
    </source>
</evidence>
<reference evidence="20" key="1">
    <citation type="submission" date="2023-02" db="EMBL/GenBank/DDBJ databases">
        <title>Gut commensal Christensenella minuta modulates host metabolism via a new class of secondary bile acids.</title>
        <authorList>
            <person name="Liu C."/>
        </authorList>
    </citation>
    <scope>NUCLEOTIDE SEQUENCE</scope>
    <source>
        <strain evidence="20">CA70</strain>
    </source>
</reference>
<sequence length="251" mass="26609">MKPIFGGLAAAFSMYSILPMPQLGWTQDTMKYAMCFFPLVGVLIGAAAWLWIWACGSASFGAVLFAAVLTALPPVLSGGIHLDGLIDTGDALGSHQSPARRLEILKDSHTGAFGVIFCALYLLLTFGFAAQFFTNARAPLMLCLGYVLSRGYSSFAIVSLRLARDTGLAHAFADGADKKTVRAVSVLWIITASAGMIFARPAAGAAAALASFLWFLLFRRLCYGKFGGLTGDLAGFLLCINELLILACAAF</sequence>
<evidence type="ECO:0000256" key="19">
    <source>
        <dbReference type="HAMAP-Rule" id="MF_00719"/>
    </source>
</evidence>
<gene>
    <name evidence="19 20" type="primary">cobS</name>
    <name evidence="20" type="ORF">PUP29_07835</name>
</gene>
<dbReference type="GO" id="GO:0051073">
    <property type="term" value="F:adenosylcobinamide-GDP ribazoletransferase activity"/>
    <property type="evidence" value="ECO:0007669"/>
    <property type="project" value="UniProtKB-UniRule"/>
</dbReference>
<dbReference type="GO" id="GO:0005886">
    <property type="term" value="C:plasma membrane"/>
    <property type="evidence" value="ECO:0007669"/>
    <property type="project" value="UniProtKB-SubCell"/>
</dbReference>
<dbReference type="RefSeq" id="WP_353422917.1">
    <property type="nucleotide sequence ID" value="NZ_CP117826.1"/>
</dbReference>
<keyword evidence="7 19" id="KW-1003">Cell membrane</keyword>
<comment type="function">
    <text evidence="14 19">Joins adenosylcobinamide-GDP and alpha-ribazole to generate adenosylcobalamin (Ado-cobalamin). Also synthesizes adenosylcobalamin 5'-phosphate from adenosylcobinamide-GDP and alpha-ribazole 5'-phosphate.</text>
</comment>
<dbReference type="PANTHER" id="PTHR34148:SF1">
    <property type="entry name" value="ADENOSYLCOBINAMIDE-GDP RIBAZOLETRANSFERASE"/>
    <property type="match status" value="1"/>
</dbReference>
<comment type="catalytic activity">
    <reaction evidence="18 19">
        <text>alpha-ribazole 5'-phosphate + adenosylcob(III)inamide-GDP = adenosylcob(III)alamin 5'-phosphate + GMP + H(+)</text>
        <dbReference type="Rhea" id="RHEA:23560"/>
        <dbReference type="ChEBI" id="CHEBI:15378"/>
        <dbReference type="ChEBI" id="CHEBI:57918"/>
        <dbReference type="ChEBI" id="CHEBI:58115"/>
        <dbReference type="ChEBI" id="CHEBI:60487"/>
        <dbReference type="ChEBI" id="CHEBI:60493"/>
        <dbReference type="EC" id="2.7.8.26"/>
    </reaction>
</comment>
<evidence type="ECO:0000256" key="7">
    <source>
        <dbReference type="ARBA" id="ARBA00022475"/>
    </source>
</evidence>
<feature type="transmembrane region" description="Helical" evidence="19">
    <location>
        <begin position="6"/>
        <end position="25"/>
    </location>
</feature>
<evidence type="ECO:0000256" key="13">
    <source>
        <dbReference type="ARBA" id="ARBA00023136"/>
    </source>
</evidence>
<dbReference type="EMBL" id="CP117826">
    <property type="protein sequence ID" value="XCC61440.1"/>
    <property type="molecule type" value="Genomic_DNA"/>
</dbReference>
<dbReference type="EC" id="2.7.8.26" evidence="5 19"/>
<proteinExistence type="inferred from homology"/>
<accession>A0AAU8A5K7</accession>
<evidence type="ECO:0000256" key="10">
    <source>
        <dbReference type="ARBA" id="ARBA00022692"/>
    </source>
</evidence>
<feature type="transmembrane region" description="Helical" evidence="19">
    <location>
        <begin position="184"/>
        <end position="217"/>
    </location>
</feature>
<keyword evidence="8 19" id="KW-0169">Cobalamin biosynthesis</keyword>
<evidence type="ECO:0000256" key="11">
    <source>
        <dbReference type="ARBA" id="ARBA00022842"/>
    </source>
</evidence>
<evidence type="ECO:0000256" key="15">
    <source>
        <dbReference type="ARBA" id="ARBA00032605"/>
    </source>
</evidence>
<evidence type="ECO:0000313" key="20">
    <source>
        <dbReference type="EMBL" id="XCC61440.1"/>
    </source>
</evidence>
<evidence type="ECO:0000256" key="4">
    <source>
        <dbReference type="ARBA" id="ARBA00010561"/>
    </source>
</evidence>
<dbReference type="GO" id="GO:0008818">
    <property type="term" value="F:cobalamin 5'-phosphate synthase activity"/>
    <property type="evidence" value="ECO:0007669"/>
    <property type="project" value="UniProtKB-UniRule"/>
</dbReference>
<organism evidence="20">
    <name type="scientific">Christensenella massiliensis</name>
    <dbReference type="NCBI Taxonomy" id="1805714"/>
    <lineage>
        <taxon>Bacteria</taxon>
        <taxon>Bacillati</taxon>
        <taxon>Bacillota</taxon>
        <taxon>Clostridia</taxon>
        <taxon>Christensenellales</taxon>
        <taxon>Christensenellaceae</taxon>
        <taxon>Christensenella</taxon>
    </lineage>
</organism>
<dbReference type="HAMAP" id="MF_00719">
    <property type="entry name" value="CobS"/>
    <property type="match status" value="1"/>
</dbReference>
<dbReference type="InterPro" id="IPR003805">
    <property type="entry name" value="CobS"/>
</dbReference>
<comment type="catalytic activity">
    <reaction evidence="17 19">
        <text>alpha-ribazole + adenosylcob(III)inamide-GDP = adenosylcob(III)alamin + GMP + H(+)</text>
        <dbReference type="Rhea" id="RHEA:16049"/>
        <dbReference type="ChEBI" id="CHEBI:10329"/>
        <dbReference type="ChEBI" id="CHEBI:15378"/>
        <dbReference type="ChEBI" id="CHEBI:18408"/>
        <dbReference type="ChEBI" id="CHEBI:58115"/>
        <dbReference type="ChEBI" id="CHEBI:60487"/>
        <dbReference type="EC" id="2.7.8.26"/>
    </reaction>
</comment>
<keyword evidence="11 19" id="KW-0460">Magnesium</keyword>
<keyword evidence="9 19" id="KW-0808">Transferase</keyword>
<keyword evidence="10 19" id="KW-0812">Transmembrane</keyword>
<feature type="transmembrane region" description="Helical" evidence="19">
    <location>
        <begin position="32"/>
        <end position="52"/>
    </location>
</feature>
<evidence type="ECO:0000256" key="8">
    <source>
        <dbReference type="ARBA" id="ARBA00022573"/>
    </source>
</evidence>
<evidence type="ECO:0000256" key="9">
    <source>
        <dbReference type="ARBA" id="ARBA00022679"/>
    </source>
</evidence>
<evidence type="ECO:0000256" key="1">
    <source>
        <dbReference type="ARBA" id="ARBA00001946"/>
    </source>
</evidence>
<evidence type="ECO:0000256" key="14">
    <source>
        <dbReference type="ARBA" id="ARBA00025228"/>
    </source>
</evidence>
<evidence type="ECO:0000256" key="3">
    <source>
        <dbReference type="ARBA" id="ARBA00004663"/>
    </source>
</evidence>
<evidence type="ECO:0000256" key="12">
    <source>
        <dbReference type="ARBA" id="ARBA00022989"/>
    </source>
</evidence>
<dbReference type="PANTHER" id="PTHR34148">
    <property type="entry name" value="ADENOSYLCOBINAMIDE-GDP RIBAZOLETRANSFERASE"/>
    <property type="match status" value="1"/>
</dbReference>
<name>A0AAU8A5K7_9FIRM</name>
<comment type="similarity">
    <text evidence="4 19">Belongs to the CobS family.</text>
</comment>
<evidence type="ECO:0000256" key="6">
    <source>
        <dbReference type="ARBA" id="ARBA00015850"/>
    </source>
</evidence>
<dbReference type="NCBIfam" id="TIGR00317">
    <property type="entry name" value="cobS"/>
    <property type="match status" value="1"/>
</dbReference>
<dbReference type="Pfam" id="PF02654">
    <property type="entry name" value="CobS"/>
    <property type="match status" value="1"/>
</dbReference>
<protein>
    <recommendedName>
        <fullName evidence="6 19">Adenosylcobinamide-GDP ribazoletransferase</fullName>
        <ecNumber evidence="5 19">2.7.8.26</ecNumber>
    </recommendedName>
    <alternativeName>
        <fullName evidence="16 19">Cobalamin synthase</fullName>
    </alternativeName>
    <alternativeName>
        <fullName evidence="15 19">Cobalamin-5'-phosphate synthase</fullName>
    </alternativeName>
</protein>
<keyword evidence="12 19" id="KW-1133">Transmembrane helix</keyword>
<keyword evidence="13 19" id="KW-0472">Membrane</keyword>
<feature type="transmembrane region" description="Helical" evidence="19">
    <location>
        <begin position="139"/>
        <end position="163"/>
    </location>
</feature>
<feature type="transmembrane region" description="Helical" evidence="19">
    <location>
        <begin position="110"/>
        <end position="133"/>
    </location>
</feature>
<evidence type="ECO:0000256" key="16">
    <source>
        <dbReference type="ARBA" id="ARBA00032853"/>
    </source>
</evidence>
<comment type="subcellular location">
    <subcellularLocation>
        <location evidence="2 19">Cell membrane</location>
        <topology evidence="2 19">Multi-pass membrane protein</topology>
    </subcellularLocation>
</comment>
<feature type="transmembrane region" description="Helical" evidence="19">
    <location>
        <begin position="229"/>
        <end position="250"/>
    </location>
</feature>
<feature type="transmembrane region" description="Helical" evidence="19">
    <location>
        <begin position="58"/>
        <end position="76"/>
    </location>
</feature>
<evidence type="ECO:0000256" key="5">
    <source>
        <dbReference type="ARBA" id="ARBA00013200"/>
    </source>
</evidence>
<dbReference type="GO" id="GO:0009236">
    <property type="term" value="P:cobalamin biosynthetic process"/>
    <property type="evidence" value="ECO:0007669"/>
    <property type="project" value="UniProtKB-UniRule"/>
</dbReference>
<dbReference type="AlphaFoldDB" id="A0AAU8A5K7"/>
<comment type="cofactor">
    <cofactor evidence="1 19">
        <name>Mg(2+)</name>
        <dbReference type="ChEBI" id="CHEBI:18420"/>
    </cofactor>
</comment>
<comment type="pathway">
    <text evidence="3 19">Cofactor biosynthesis; adenosylcobalamin biosynthesis; adenosylcobalamin from cob(II)yrinate a,c-diamide: step 7/7.</text>
</comment>